<keyword evidence="10" id="KW-1185">Reference proteome</keyword>
<dbReference type="Pfam" id="PF00266">
    <property type="entry name" value="Aminotran_5"/>
    <property type="match status" value="1"/>
</dbReference>
<accession>A0A1P8WM43</accession>
<dbReference type="InterPro" id="IPR020578">
    <property type="entry name" value="Aminotrans_V_PyrdxlP_BS"/>
</dbReference>
<evidence type="ECO:0000313" key="9">
    <source>
        <dbReference type="EMBL" id="APZ95120.1"/>
    </source>
</evidence>
<dbReference type="InterPro" id="IPR015421">
    <property type="entry name" value="PyrdxlP-dep_Trfase_major"/>
</dbReference>
<evidence type="ECO:0000313" key="10">
    <source>
        <dbReference type="Proteomes" id="UP000187735"/>
    </source>
</evidence>
<dbReference type="GO" id="GO:0008453">
    <property type="term" value="F:alanine-glyoxylate transaminase activity"/>
    <property type="evidence" value="ECO:0007669"/>
    <property type="project" value="TreeGrafter"/>
</dbReference>
<dbReference type="STRING" id="1891926.Fuma_04774"/>
<dbReference type="InterPro" id="IPR015422">
    <property type="entry name" value="PyrdxlP-dep_Trfase_small"/>
</dbReference>
<evidence type="ECO:0000256" key="5">
    <source>
        <dbReference type="ARBA" id="ARBA00022898"/>
    </source>
</evidence>
<proteinExistence type="inferred from homology"/>
<evidence type="ECO:0000256" key="1">
    <source>
        <dbReference type="ARBA" id="ARBA00001933"/>
    </source>
</evidence>
<dbReference type="EC" id="2.-.-.-" evidence="9"/>
<evidence type="ECO:0000256" key="6">
    <source>
        <dbReference type="RuleBase" id="RU004075"/>
    </source>
</evidence>
<dbReference type="PROSITE" id="PS00595">
    <property type="entry name" value="AA_TRANSFER_CLASS_5"/>
    <property type="match status" value="1"/>
</dbReference>
<name>A0A1P8WM43_9PLAN</name>
<organism evidence="9 10">
    <name type="scientific">Fuerstiella marisgermanici</name>
    <dbReference type="NCBI Taxonomy" id="1891926"/>
    <lineage>
        <taxon>Bacteria</taxon>
        <taxon>Pseudomonadati</taxon>
        <taxon>Planctomycetota</taxon>
        <taxon>Planctomycetia</taxon>
        <taxon>Planctomycetales</taxon>
        <taxon>Planctomycetaceae</taxon>
        <taxon>Fuerstiella</taxon>
    </lineage>
</organism>
<comment type="similarity">
    <text evidence="2 6">Belongs to the class-V pyridoxal-phosphate-dependent aminotransferase family.</text>
</comment>
<evidence type="ECO:0000259" key="8">
    <source>
        <dbReference type="Pfam" id="PF00266"/>
    </source>
</evidence>
<dbReference type="EMBL" id="CP017641">
    <property type="protein sequence ID" value="APZ95120.1"/>
    <property type="molecule type" value="Genomic_DNA"/>
</dbReference>
<evidence type="ECO:0000256" key="3">
    <source>
        <dbReference type="ARBA" id="ARBA00022576"/>
    </source>
</evidence>
<gene>
    <name evidence="9" type="primary">pucG</name>
    <name evidence="9" type="ORF">Fuma_04774</name>
</gene>
<sequence length="480" mass="51242">MVERHALPSSVGTRLVTVASGRRLRAENGGKRPHFGSESGSRMCELARAQRGSRFQERPAVAMVPDPFQIFPVTGGRRYSEVQIDMNSTAFKPIHPPVRTLMGPGPSDIHPSVLAAMAAPTVGHLDPYFLQIMDEVQTMLRQVFQTDNQMTMAISGTGSAGMEACVVNLIEPGDKMIACQNGVFGGRMADVAGRAGADVTKLERPFGEVFSTEDIAKAVDQHKPKVVGIVHAETSTGALQPLEEISKVVHDAGALLLVDCVTSLAGLPVEIDKLNIDAAYSGSQKCLSCPPGLAPVTFSPKALGVMDARKTKVASWYLDISMLRNYWGGDRAYHHTAPINMNYGLHQALRLVLEEGLDARFARHRLHHEALKAGLEAMGIGYSVANAEHSLPMLNSVLIPDGVDDAGVRKQLLNEFGIEIGGGLGPMKGKTWRIGLMGDAAQKPNVLLFLAALEQCLATQGKAAGAGAGVAAANDRYLKA</sequence>
<dbReference type="Gene3D" id="3.90.1150.10">
    <property type="entry name" value="Aspartate Aminotransferase, domain 1"/>
    <property type="match status" value="1"/>
</dbReference>
<dbReference type="Gene3D" id="3.40.640.10">
    <property type="entry name" value="Type I PLP-dependent aspartate aminotransferase-like (Major domain)"/>
    <property type="match status" value="1"/>
</dbReference>
<dbReference type="PANTHER" id="PTHR21152:SF40">
    <property type="entry name" value="ALANINE--GLYOXYLATE AMINOTRANSFERASE"/>
    <property type="match status" value="1"/>
</dbReference>
<dbReference type="CDD" id="cd06451">
    <property type="entry name" value="AGAT_like"/>
    <property type="match status" value="1"/>
</dbReference>
<dbReference type="InterPro" id="IPR015424">
    <property type="entry name" value="PyrdxlP-dep_Trfase"/>
</dbReference>
<keyword evidence="5" id="KW-0663">Pyridoxal phosphate</keyword>
<protein>
    <submittedName>
        <fullName evidence="9">Purine catabolism protein PucG</fullName>
        <ecNumber evidence="9">2.-.-.-</ecNumber>
    </submittedName>
</protein>
<evidence type="ECO:0000256" key="4">
    <source>
        <dbReference type="ARBA" id="ARBA00022679"/>
    </source>
</evidence>
<dbReference type="InterPro" id="IPR000192">
    <property type="entry name" value="Aminotrans_V_dom"/>
</dbReference>
<reference evidence="9 10" key="1">
    <citation type="journal article" date="2016" name="Front. Microbiol.">
        <title>Fuerstia marisgermanicae gen. nov., sp. nov., an Unusual Member of the Phylum Planctomycetes from the German Wadden Sea.</title>
        <authorList>
            <person name="Kohn T."/>
            <person name="Heuer A."/>
            <person name="Jogler M."/>
            <person name="Vollmers J."/>
            <person name="Boedeker C."/>
            <person name="Bunk B."/>
            <person name="Rast P."/>
            <person name="Borchert D."/>
            <person name="Glockner I."/>
            <person name="Freese H.M."/>
            <person name="Klenk H.P."/>
            <person name="Overmann J."/>
            <person name="Kaster A.K."/>
            <person name="Rohde M."/>
            <person name="Wiegand S."/>
            <person name="Jogler C."/>
        </authorList>
    </citation>
    <scope>NUCLEOTIDE SEQUENCE [LARGE SCALE GENOMIC DNA]</scope>
    <source>
        <strain evidence="9 10">NH11</strain>
    </source>
</reference>
<evidence type="ECO:0000256" key="2">
    <source>
        <dbReference type="ARBA" id="ARBA00009236"/>
    </source>
</evidence>
<comment type="cofactor">
    <cofactor evidence="1 7">
        <name>pyridoxal 5'-phosphate</name>
        <dbReference type="ChEBI" id="CHEBI:597326"/>
    </cofactor>
</comment>
<keyword evidence="4 9" id="KW-0808">Transferase</keyword>
<dbReference type="Proteomes" id="UP000187735">
    <property type="component" value="Chromosome"/>
</dbReference>
<dbReference type="GO" id="GO:0019265">
    <property type="term" value="P:glycine biosynthetic process, by transamination of glyoxylate"/>
    <property type="evidence" value="ECO:0007669"/>
    <property type="project" value="TreeGrafter"/>
</dbReference>
<dbReference type="GO" id="GO:0004760">
    <property type="term" value="F:L-serine-pyruvate transaminase activity"/>
    <property type="evidence" value="ECO:0007669"/>
    <property type="project" value="TreeGrafter"/>
</dbReference>
<keyword evidence="3" id="KW-0032">Aminotransferase</keyword>
<feature type="domain" description="Aminotransferase class V" evidence="8">
    <location>
        <begin position="121"/>
        <end position="423"/>
    </location>
</feature>
<dbReference type="PANTHER" id="PTHR21152">
    <property type="entry name" value="AMINOTRANSFERASE CLASS V"/>
    <property type="match status" value="1"/>
</dbReference>
<dbReference type="AlphaFoldDB" id="A0A1P8WM43"/>
<dbReference type="SUPFAM" id="SSF53383">
    <property type="entry name" value="PLP-dependent transferases"/>
    <property type="match status" value="1"/>
</dbReference>
<evidence type="ECO:0000256" key="7">
    <source>
        <dbReference type="RuleBase" id="RU004504"/>
    </source>
</evidence>
<dbReference type="FunFam" id="3.40.640.10:FF:000027">
    <property type="entry name" value="Serine--pyruvate aminotransferase, mitochondrial"/>
    <property type="match status" value="1"/>
</dbReference>
<dbReference type="KEGG" id="fmr:Fuma_04774"/>